<dbReference type="Gene3D" id="3.50.50.60">
    <property type="entry name" value="FAD/NAD(P)-binding domain"/>
    <property type="match status" value="1"/>
</dbReference>
<dbReference type="Gene3D" id="3.30.9.10">
    <property type="entry name" value="D-Amino Acid Oxidase, subunit A, domain 2"/>
    <property type="match status" value="1"/>
</dbReference>
<keyword evidence="3" id="KW-0285">Flavoprotein</keyword>
<reference evidence="6 7" key="1">
    <citation type="submission" date="2019-03" db="EMBL/GenBank/DDBJ databases">
        <title>Whole genome sequence of Arthrobacter sp JH1-1.</title>
        <authorList>
            <person name="Trinh H.N."/>
        </authorList>
    </citation>
    <scope>NUCLEOTIDE SEQUENCE [LARGE SCALE GENOMIC DNA]</scope>
    <source>
        <strain evidence="6 7">JH1-1</strain>
    </source>
</reference>
<comment type="caution">
    <text evidence="6">The sequence shown here is derived from an EMBL/GenBank/DDBJ whole genome shotgun (WGS) entry which is preliminary data.</text>
</comment>
<dbReference type="NCBIfam" id="TIGR03364">
    <property type="entry name" value="HpnW_proposed"/>
    <property type="match status" value="1"/>
</dbReference>
<dbReference type="Pfam" id="PF01266">
    <property type="entry name" value="DAO"/>
    <property type="match status" value="1"/>
</dbReference>
<dbReference type="OrthoDB" id="9799943at2"/>
<dbReference type="InterPro" id="IPR036188">
    <property type="entry name" value="FAD/NAD-bd_sf"/>
</dbReference>
<dbReference type="AlphaFoldDB" id="A0A4R5KJE1"/>
<keyword evidence="4" id="KW-0560">Oxidoreductase</keyword>
<dbReference type="PANTHER" id="PTHR13847:SF286">
    <property type="entry name" value="D-AMINO ACID DEHYDROGENASE"/>
    <property type="match status" value="1"/>
</dbReference>
<evidence type="ECO:0000256" key="2">
    <source>
        <dbReference type="ARBA" id="ARBA00009410"/>
    </source>
</evidence>
<dbReference type="InterPro" id="IPR017741">
    <property type="entry name" value="FAD-dependent_OxRdtase_HpnW"/>
</dbReference>
<dbReference type="GO" id="GO:0005737">
    <property type="term" value="C:cytoplasm"/>
    <property type="evidence" value="ECO:0007669"/>
    <property type="project" value="TreeGrafter"/>
</dbReference>
<evidence type="ECO:0000256" key="4">
    <source>
        <dbReference type="ARBA" id="ARBA00023002"/>
    </source>
</evidence>
<accession>A0A4R5KJE1</accession>
<dbReference type="GO" id="GO:0016491">
    <property type="term" value="F:oxidoreductase activity"/>
    <property type="evidence" value="ECO:0007669"/>
    <property type="project" value="UniProtKB-KW"/>
</dbReference>
<gene>
    <name evidence="6" type="ORF">E1809_12090</name>
</gene>
<keyword evidence="7" id="KW-1185">Reference proteome</keyword>
<dbReference type="PANTHER" id="PTHR13847">
    <property type="entry name" value="SARCOSINE DEHYDROGENASE-RELATED"/>
    <property type="match status" value="1"/>
</dbReference>
<comment type="similarity">
    <text evidence="2">Belongs to the DadA oxidoreductase family.</text>
</comment>
<protein>
    <submittedName>
        <fullName evidence="6">TIGR03364 family FAD-dependent oxidoreductase</fullName>
    </submittedName>
</protein>
<proteinExistence type="inferred from homology"/>
<dbReference type="EMBL" id="SMRU01000013">
    <property type="protein sequence ID" value="TDF95252.1"/>
    <property type="molecule type" value="Genomic_DNA"/>
</dbReference>
<evidence type="ECO:0000259" key="5">
    <source>
        <dbReference type="Pfam" id="PF01266"/>
    </source>
</evidence>
<evidence type="ECO:0000313" key="7">
    <source>
        <dbReference type="Proteomes" id="UP000295511"/>
    </source>
</evidence>
<feature type="domain" description="FAD dependent oxidoreductase" evidence="5">
    <location>
        <begin position="37"/>
        <end position="412"/>
    </location>
</feature>
<name>A0A4R5KJE1_9MICC</name>
<evidence type="ECO:0000256" key="1">
    <source>
        <dbReference type="ARBA" id="ARBA00001974"/>
    </source>
</evidence>
<dbReference type="InterPro" id="IPR006076">
    <property type="entry name" value="FAD-dep_OxRdtase"/>
</dbReference>
<sequence length="419" mass="45038">MYKCRSSLIPLSRQVNVNGVNIQFPPSSGLPSAPSSDVVIVGAGIVGLAHAAHAVANGLTVTILERDHRAVGASIRNFGHCCITAQSGDLYEMAQTSRKYWLEFAGLADFWAAESGAMVLARTESEMAVLRELSGEREQGQVELLTPTEVRARLGSGEEMSVPDGGTSSVSWPALVGGAFLRDDLRVDPRTTVAKLAQWLSEQPGVNIHWNTAALGFGSEAGRSTVRTTRGNFHGERIFVCVGHDVDYLFPDLAEEHGIERCALQMSLAAQPPGLHIKPAILTATSMLRYQAFTDTAAANALRAEMEQSRPELLGIGANVMFTQRPDGTVILGDSHHYHHTAPPFLKEGVTTTVNMEIESAIGAPLDIVERWQGIYASSSISPLLVRDVQRGVTVVSVTSGVGMTLSFGLAHRNIARLY</sequence>
<evidence type="ECO:0000313" key="6">
    <source>
        <dbReference type="EMBL" id="TDF95252.1"/>
    </source>
</evidence>
<dbReference type="SUPFAM" id="SSF51905">
    <property type="entry name" value="FAD/NAD(P)-binding domain"/>
    <property type="match status" value="1"/>
</dbReference>
<comment type="cofactor">
    <cofactor evidence="1">
        <name>FAD</name>
        <dbReference type="ChEBI" id="CHEBI:57692"/>
    </cofactor>
</comment>
<evidence type="ECO:0000256" key="3">
    <source>
        <dbReference type="ARBA" id="ARBA00022630"/>
    </source>
</evidence>
<organism evidence="6 7">
    <name type="scientific">Arthrobacter terricola</name>
    <dbReference type="NCBI Taxonomy" id="2547396"/>
    <lineage>
        <taxon>Bacteria</taxon>
        <taxon>Bacillati</taxon>
        <taxon>Actinomycetota</taxon>
        <taxon>Actinomycetes</taxon>
        <taxon>Micrococcales</taxon>
        <taxon>Micrococcaceae</taxon>
        <taxon>Arthrobacter</taxon>
    </lineage>
</organism>
<dbReference type="Proteomes" id="UP000295511">
    <property type="component" value="Unassembled WGS sequence"/>
</dbReference>